<evidence type="ECO:0000313" key="2">
    <source>
        <dbReference type="Proteomes" id="UP001221757"/>
    </source>
</evidence>
<reference evidence="1" key="1">
    <citation type="submission" date="2023-03" db="EMBL/GenBank/DDBJ databases">
        <title>Massive genome expansion in bonnet fungi (Mycena s.s.) driven by repeated elements and novel gene families across ecological guilds.</title>
        <authorList>
            <consortium name="Lawrence Berkeley National Laboratory"/>
            <person name="Harder C.B."/>
            <person name="Miyauchi S."/>
            <person name="Viragh M."/>
            <person name="Kuo A."/>
            <person name="Thoen E."/>
            <person name="Andreopoulos B."/>
            <person name="Lu D."/>
            <person name="Skrede I."/>
            <person name="Drula E."/>
            <person name="Henrissat B."/>
            <person name="Morin E."/>
            <person name="Kohler A."/>
            <person name="Barry K."/>
            <person name="LaButti K."/>
            <person name="Morin E."/>
            <person name="Salamov A."/>
            <person name="Lipzen A."/>
            <person name="Mereny Z."/>
            <person name="Hegedus B."/>
            <person name="Baldrian P."/>
            <person name="Stursova M."/>
            <person name="Weitz H."/>
            <person name="Taylor A."/>
            <person name="Grigoriev I.V."/>
            <person name="Nagy L.G."/>
            <person name="Martin F."/>
            <person name="Kauserud H."/>
        </authorList>
    </citation>
    <scope>NUCLEOTIDE SEQUENCE</scope>
    <source>
        <strain evidence="1">CBHHK067</strain>
    </source>
</reference>
<proteinExistence type="predicted"/>
<dbReference type="EMBL" id="JARKIE010000080">
    <property type="protein sequence ID" value="KAJ7688280.1"/>
    <property type="molecule type" value="Genomic_DNA"/>
</dbReference>
<organism evidence="1 2">
    <name type="scientific">Mycena rosella</name>
    <name type="common">Pink bonnet</name>
    <name type="synonym">Agaricus rosellus</name>
    <dbReference type="NCBI Taxonomy" id="1033263"/>
    <lineage>
        <taxon>Eukaryota</taxon>
        <taxon>Fungi</taxon>
        <taxon>Dikarya</taxon>
        <taxon>Basidiomycota</taxon>
        <taxon>Agaricomycotina</taxon>
        <taxon>Agaricomycetes</taxon>
        <taxon>Agaricomycetidae</taxon>
        <taxon>Agaricales</taxon>
        <taxon>Marasmiineae</taxon>
        <taxon>Mycenaceae</taxon>
        <taxon>Mycena</taxon>
    </lineage>
</organism>
<evidence type="ECO:0000313" key="1">
    <source>
        <dbReference type="EMBL" id="KAJ7688280.1"/>
    </source>
</evidence>
<dbReference type="Proteomes" id="UP001221757">
    <property type="component" value="Unassembled WGS sequence"/>
</dbReference>
<name>A0AAD7GF86_MYCRO</name>
<comment type="caution">
    <text evidence="1">The sequence shown here is derived from an EMBL/GenBank/DDBJ whole genome shotgun (WGS) entry which is preliminary data.</text>
</comment>
<gene>
    <name evidence="1" type="ORF">B0H17DRAFT_1299208</name>
</gene>
<keyword evidence="2" id="KW-1185">Reference proteome</keyword>
<sequence>MLNMYFDGGHTNSDTLTLKLPAWGRWSCDTVAASDELRHSRLWSLGSDCRLTPQIGNAGDAVLVIRRRRRCTYEASHYSKLSRTSSVSYNRMFQLRSRLCAQAMYITTPNQTKGSRTRALVDVRILAGSTSGPRMRFWGRWGDESGVLGGGGEAGNGDGAQRAVRFPPYGNPVNAHQQTHQARSSYTANQMTCGFHRNLDQRNPAGMIAGNDLVFGGIPRIGKVLVSSVPVSGITDLHLNMAVLSSP</sequence>
<accession>A0AAD7GF86</accession>
<dbReference type="AlphaFoldDB" id="A0AAD7GF86"/>
<protein>
    <submittedName>
        <fullName evidence="1">Uncharacterized protein</fullName>
    </submittedName>
</protein>